<reference evidence="2" key="1">
    <citation type="submission" date="2020-02" db="EMBL/GenBank/DDBJ databases">
        <authorList>
            <person name="Meier V. D."/>
        </authorList>
    </citation>
    <scope>NUCLEOTIDE SEQUENCE</scope>
    <source>
        <strain evidence="2">AVDCRST_MAG87</strain>
    </source>
</reference>
<accession>A0A6J4UL92</accession>
<dbReference type="Pfam" id="PF03780">
    <property type="entry name" value="Asp23"/>
    <property type="match status" value="1"/>
</dbReference>
<dbReference type="PANTHER" id="PTHR34297">
    <property type="entry name" value="HYPOTHETICAL CYTOSOLIC PROTEIN-RELATED"/>
    <property type="match status" value="1"/>
</dbReference>
<evidence type="ECO:0000313" key="2">
    <source>
        <dbReference type="EMBL" id="CAA9553955.1"/>
    </source>
</evidence>
<dbReference type="EMBL" id="CADCWJ010000246">
    <property type="protein sequence ID" value="CAA9553955.1"/>
    <property type="molecule type" value="Genomic_DNA"/>
</dbReference>
<proteinExistence type="inferred from homology"/>
<evidence type="ECO:0000256" key="1">
    <source>
        <dbReference type="ARBA" id="ARBA00005721"/>
    </source>
</evidence>
<protein>
    <recommendedName>
        <fullName evidence="3">Alkaline shock protein 23</fullName>
    </recommendedName>
</protein>
<dbReference type="InterPro" id="IPR005531">
    <property type="entry name" value="Asp23"/>
</dbReference>
<name>A0A6J4UL92_9BACT</name>
<organism evidence="2">
    <name type="scientific">uncultured Thermomicrobiales bacterium</name>
    <dbReference type="NCBI Taxonomy" id="1645740"/>
    <lineage>
        <taxon>Bacteria</taxon>
        <taxon>Pseudomonadati</taxon>
        <taxon>Thermomicrobiota</taxon>
        <taxon>Thermomicrobia</taxon>
        <taxon>Thermomicrobiales</taxon>
        <taxon>environmental samples</taxon>
    </lineage>
</organism>
<comment type="similarity">
    <text evidence="1">Belongs to the asp23 family.</text>
</comment>
<dbReference type="AlphaFoldDB" id="A0A6J4UL92"/>
<evidence type="ECO:0008006" key="3">
    <source>
        <dbReference type="Google" id="ProtNLM"/>
    </source>
</evidence>
<sequence length="145" mass="15407">MTDALQSSRFVPGATTDVVAAIGGDQAAKVRGTVRIAPTVLIELIEMTVRDIDGVAGFRSRHWQKKPGDEPAIGKSYDNGKIAVSVDGDRIATDVSIAITRGTNVTELSREIQRLVGNAVGRMLGLTVRHVNVFIEEIVIGAGPD</sequence>
<gene>
    <name evidence="2" type="ORF">AVDCRST_MAG87-1074</name>
</gene>